<dbReference type="AlphaFoldDB" id="A0A9P7UNN5"/>
<comment type="caution">
    <text evidence="3">The sequence shown here is derived from an EMBL/GenBank/DDBJ whole genome shotgun (WGS) entry which is preliminary data.</text>
</comment>
<protein>
    <recommendedName>
        <fullName evidence="2">F-box domain-containing protein</fullName>
    </recommendedName>
</protein>
<dbReference type="PROSITE" id="PS50181">
    <property type="entry name" value="FBOX"/>
    <property type="match status" value="1"/>
</dbReference>
<dbReference type="Pfam" id="PF00646">
    <property type="entry name" value="F-box"/>
    <property type="match status" value="1"/>
</dbReference>
<evidence type="ECO:0000259" key="2">
    <source>
        <dbReference type="PROSITE" id="PS50181"/>
    </source>
</evidence>
<sequence>MAKKRKSVASTTTKNDEATERDAGGDGGVKKQKRLPRRQGALRYIMEIPLDVLFEILGYLDPIDVLRLSRTSKDLRRILLSRSSVSVWKAARTNLGVPDPIPSMSEPAFANLLFDPHCHFCLTATVHNIAWNARLRCCKACLPIHFASAAQIQARGLLTDLCPEILWKAIPYYPLDNGSCGQRRWHKVDEVYLISGAEEVSPHASRMPTDSESTKWMVNRLETLLVDIEQSSKCKKWMEQRNADRGRELFDARESRYNAIIVKLEAMGWEHELTFAQGRQELKQHKFVNQPKPLTDRIWQNIKQPLAEFMQTIKAERLKREHKEVCQKRYKLLADILRERESTLTDELVMPSSIDVSCWKPVKSVIEDLPTEAGAEDSMFNEILEELPLFIQDWNREKAQVLLAALQVHDPEATEADLRLATSLFRCQHYLCMRTKVASFPAILSHRPFHRGWSSTSPPLAPWLSQSAQLSSDCIFKLHKTGSQNTRKVMELCGLDCMSTTTEEMLVKNPLVECKDCTTEAGVRLFMRWTRAITHGHDDNPEAPHFVLPSKAATRVIKAHESTQSIFQPSQDRPWYRCKRCHESSPTLTGIKQHLKAGHDIESTTEIAESFRFMGYVNLEGPIPVRVIPHGVGEGDLEANFRVSDLYLK</sequence>
<dbReference type="KEGG" id="more:E1B28_012816"/>
<dbReference type="SMART" id="SM00256">
    <property type="entry name" value="FBOX"/>
    <property type="match status" value="1"/>
</dbReference>
<dbReference type="CDD" id="cd09917">
    <property type="entry name" value="F-box_SF"/>
    <property type="match status" value="1"/>
</dbReference>
<dbReference type="InterPro" id="IPR001810">
    <property type="entry name" value="F-box_dom"/>
</dbReference>
<evidence type="ECO:0000313" key="3">
    <source>
        <dbReference type="EMBL" id="KAG7088862.1"/>
    </source>
</evidence>
<feature type="region of interest" description="Disordered" evidence="1">
    <location>
        <begin position="1"/>
        <end position="32"/>
    </location>
</feature>
<gene>
    <name evidence="3" type="ORF">E1B28_012816</name>
</gene>
<dbReference type="SUPFAM" id="SSF81383">
    <property type="entry name" value="F-box domain"/>
    <property type="match status" value="1"/>
</dbReference>
<dbReference type="GeneID" id="66081891"/>
<evidence type="ECO:0000313" key="4">
    <source>
        <dbReference type="Proteomes" id="UP001049176"/>
    </source>
</evidence>
<dbReference type="InterPro" id="IPR036047">
    <property type="entry name" value="F-box-like_dom_sf"/>
</dbReference>
<reference evidence="3" key="1">
    <citation type="journal article" date="2021" name="Genome Biol. Evol.">
        <title>The assembled and annotated genome of the fairy-ring fungus Marasmius oreades.</title>
        <authorList>
            <person name="Hiltunen M."/>
            <person name="Ament-Velasquez S.L."/>
            <person name="Johannesson H."/>
        </authorList>
    </citation>
    <scope>NUCLEOTIDE SEQUENCE</scope>
    <source>
        <strain evidence="3">03SP1</strain>
    </source>
</reference>
<evidence type="ECO:0000256" key="1">
    <source>
        <dbReference type="SAM" id="MobiDB-lite"/>
    </source>
</evidence>
<dbReference type="Proteomes" id="UP001049176">
    <property type="component" value="Chromosome 8"/>
</dbReference>
<dbReference type="RefSeq" id="XP_043005333.1">
    <property type="nucleotide sequence ID" value="XM_043157963.1"/>
</dbReference>
<feature type="compositionally biased region" description="Basic and acidic residues" evidence="1">
    <location>
        <begin position="14"/>
        <end position="24"/>
    </location>
</feature>
<dbReference type="OrthoDB" id="2322499at2759"/>
<dbReference type="Gene3D" id="1.20.1280.50">
    <property type="match status" value="1"/>
</dbReference>
<dbReference type="EMBL" id="CM032188">
    <property type="protein sequence ID" value="KAG7088862.1"/>
    <property type="molecule type" value="Genomic_DNA"/>
</dbReference>
<feature type="domain" description="F-box" evidence="2">
    <location>
        <begin position="42"/>
        <end position="91"/>
    </location>
</feature>
<proteinExistence type="predicted"/>
<accession>A0A9P7UNN5</accession>
<name>A0A9P7UNN5_9AGAR</name>
<organism evidence="3 4">
    <name type="scientific">Marasmius oreades</name>
    <name type="common">fairy-ring Marasmius</name>
    <dbReference type="NCBI Taxonomy" id="181124"/>
    <lineage>
        <taxon>Eukaryota</taxon>
        <taxon>Fungi</taxon>
        <taxon>Dikarya</taxon>
        <taxon>Basidiomycota</taxon>
        <taxon>Agaricomycotina</taxon>
        <taxon>Agaricomycetes</taxon>
        <taxon>Agaricomycetidae</taxon>
        <taxon>Agaricales</taxon>
        <taxon>Marasmiineae</taxon>
        <taxon>Marasmiaceae</taxon>
        <taxon>Marasmius</taxon>
    </lineage>
</organism>
<keyword evidence="4" id="KW-1185">Reference proteome</keyword>